<dbReference type="EMBL" id="MFJZ01000064">
    <property type="protein sequence ID" value="OGG28908.1"/>
    <property type="molecule type" value="Genomic_DNA"/>
</dbReference>
<organism evidence="8 9">
    <name type="scientific">Candidatus Gottesmanbacteria bacterium RIFCSPLOWO2_01_FULL_49_10</name>
    <dbReference type="NCBI Taxonomy" id="1798396"/>
    <lineage>
        <taxon>Bacteria</taxon>
        <taxon>Candidatus Gottesmaniibacteriota</taxon>
    </lineage>
</organism>
<sequence length="318" mass="34324">MNHRFTAYFLLLIVSIIWGVAGPVIKFTLSSFPPVIFLTYRFALASALGAALWAVRPPKLRLNTSTIPHIVLHSVLAVPLGLGLLFFGFDKTSSLTGTVISATGPIMVAIAGMILLGEHITKPERMGIALALLGTLIVTVGPIVGGNGHAFISLEGNLLILASLLSDAIATVIAKVSLRERVPAIALTNISFIIGFLCFLPFLFTSYSLSEVITTIANAPLSAHLGVLYMAFLSGTLAYTLQKLAMKTIEVGEVAIFNYLFPIWAAPLALFWLGEKITLPFVVGAAVIATGVVIAEHKRRQKQKRIVPMPPHLRRHRR</sequence>
<name>A0A1F6AWA8_9BACT</name>
<evidence type="ECO:0000313" key="8">
    <source>
        <dbReference type="EMBL" id="OGG28908.1"/>
    </source>
</evidence>
<feature type="domain" description="EamA" evidence="7">
    <location>
        <begin position="156"/>
        <end position="294"/>
    </location>
</feature>
<evidence type="ECO:0000256" key="2">
    <source>
        <dbReference type="ARBA" id="ARBA00022475"/>
    </source>
</evidence>
<feature type="transmembrane region" description="Helical" evidence="6">
    <location>
        <begin position="128"/>
        <end position="152"/>
    </location>
</feature>
<evidence type="ECO:0000256" key="3">
    <source>
        <dbReference type="ARBA" id="ARBA00022692"/>
    </source>
</evidence>
<dbReference type="PANTHER" id="PTHR32322:SF18">
    <property type="entry name" value="S-ADENOSYLMETHIONINE_S-ADENOSYLHOMOCYSTEINE TRANSPORTER"/>
    <property type="match status" value="1"/>
</dbReference>
<evidence type="ECO:0000256" key="6">
    <source>
        <dbReference type="SAM" id="Phobius"/>
    </source>
</evidence>
<proteinExistence type="predicted"/>
<dbReference type="InterPro" id="IPR000620">
    <property type="entry name" value="EamA_dom"/>
</dbReference>
<feature type="transmembrane region" description="Helical" evidence="6">
    <location>
        <begin position="277"/>
        <end position="295"/>
    </location>
</feature>
<keyword evidence="5 6" id="KW-0472">Membrane</keyword>
<dbReference type="Pfam" id="PF00892">
    <property type="entry name" value="EamA"/>
    <property type="match status" value="2"/>
</dbReference>
<evidence type="ECO:0000256" key="5">
    <source>
        <dbReference type="ARBA" id="ARBA00023136"/>
    </source>
</evidence>
<gene>
    <name evidence="8" type="ORF">A2973_04340</name>
</gene>
<feature type="transmembrane region" description="Helical" evidence="6">
    <location>
        <begin position="221"/>
        <end position="239"/>
    </location>
</feature>
<protein>
    <recommendedName>
        <fullName evidence="7">EamA domain-containing protein</fullName>
    </recommendedName>
</protein>
<dbReference type="InterPro" id="IPR037185">
    <property type="entry name" value="EmrE-like"/>
</dbReference>
<dbReference type="SUPFAM" id="SSF103481">
    <property type="entry name" value="Multidrug resistance efflux transporter EmrE"/>
    <property type="match status" value="2"/>
</dbReference>
<keyword evidence="2" id="KW-1003">Cell membrane</keyword>
<comment type="caution">
    <text evidence="8">The sequence shown here is derived from an EMBL/GenBank/DDBJ whole genome shotgun (WGS) entry which is preliminary data.</text>
</comment>
<dbReference type="AlphaFoldDB" id="A0A1F6AWA8"/>
<dbReference type="Proteomes" id="UP000176409">
    <property type="component" value="Unassembled WGS sequence"/>
</dbReference>
<dbReference type="GO" id="GO:0005886">
    <property type="term" value="C:plasma membrane"/>
    <property type="evidence" value="ECO:0007669"/>
    <property type="project" value="UniProtKB-SubCell"/>
</dbReference>
<feature type="transmembrane region" description="Helical" evidence="6">
    <location>
        <begin position="95"/>
        <end position="116"/>
    </location>
</feature>
<dbReference type="InterPro" id="IPR050638">
    <property type="entry name" value="AA-Vitamin_Transporters"/>
</dbReference>
<comment type="subcellular location">
    <subcellularLocation>
        <location evidence="1">Cell membrane</location>
        <topology evidence="1">Multi-pass membrane protein</topology>
    </subcellularLocation>
</comment>
<feature type="domain" description="EamA" evidence="7">
    <location>
        <begin position="7"/>
        <end position="139"/>
    </location>
</feature>
<dbReference type="STRING" id="1798396.A2973_04340"/>
<keyword evidence="4 6" id="KW-1133">Transmembrane helix</keyword>
<feature type="transmembrane region" description="Helical" evidence="6">
    <location>
        <begin position="251"/>
        <end position="271"/>
    </location>
</feature>
<evidence type="ECO:0000313" key="9">
    <source>
        <dbReference type="Proteomes" id="UP000176409"/>
    </source>
</evidence>
<evidence type="ECO:0000256" key="1">
    <source>
        <dbReference type="ARBA" id="ARBA00004651"/>
    </source>
</evidence>
<feature type="transmembrane region" description="Helical" evidence="6">
    <location>
        <begin position="7"/>
        <end position="29"/>
    </location>
</feature>
<keyword evidence="3 6" id="KW-0812">Transmembrane</keyword>
<feature type="transmembrane region" description="Helical" evidence="6">
    <location>
        <begin position="158"/>
        <end position="178"/>
    </location>
</feature>
<feature type="transmembrane region" description="Helical" evidence="6">
    <location>
        <begin position="67"/>
        <end position="89"/>
    </location>
</feature>
<dbReference type="PANTHER" id="PTHR32322">
    <property type="entry name" value="INNER MEMBRANE TRANSPORTER"/>
    <property type="match status" value="1"/>
</dbReference>
<evidence type="ECO:0000259" key="7">
    <source>
        <dbReference type="Pfam" id="PF00892"/>
    </source>
</evidence>
<reference evidence="8 9" key="1">
    <citation type="journal article" date="2016" name="Nat. Commun.">
        <title>Thousands of microbial genomes shed light on interconnected biogeochemical processes in an aquifer system.</title>
        <authorList>
            <person name="Anantharaman K."/>
            <person name="Brown C.T."/>
            <person name="Hug L.A."/>
            <person name="Sharon I."/>
            <person name="Castelle C.J."/>
            <person name="Probst A.J."/>
            <person name="Thomas B.C."/>
            <person name="Singh A."/>
            <person name="Wilkins M.J."/>
            <person name="Karaoz U."/>
            <person name="Brodie E.L."/>
            <person name="Williams K.H."/>
            <person name="Hubbard S.S."/>
            <person name="Banfield J.F."/>
        </authorList>
    </citation>
    <scope>NUCLEOTIDE SEQUENCE [LARGE SCALE GENOMIC DNA]</scope>
</reference>
<accession>A0A1F6AWA8</accession>
<feature type="transmembrane region" description="Helical" evidence="6">
    <location>
        <begin position="190"/>
        <end position="209"/>
    </location>
</feature>
<evidence type="ECO:0000256" key="4">
    <source>
        <dbReference type="ARBA" id="ARBA00022989"/>
    </source>
</evidence>
<feature type="transmembrane region" description="Helical" evidence="6">
    <location>
        <begin position="35"/>
        <end position="55"/>
    </location>
</feature>